<dbReference type="Gene3D" id="2.40.160.20">
    <property type="match status" value="1"/>
</dbReference>
<evidence type="ECO:0000313" key="8">
    <source>
        <dbReference type="Proteomes" id="UP000007127"/>
    </source>
</evidence>
<evidence type="ECO:0000313" key="7">
    <source>
        <dbReference type="EMBL" id="AJD51619.1"/>
    </source>
</evidence>
<evidence type="ECO:0000256" key="1">
    <source>
        <dbReference type="ARBA" id="ARBA00004370"/>
    </source>
</evidence>
<sequence>MAAALMLGTMTAMISGITPAFAEDAKSTQNWQGLYGGLALGGAYSAANPDSNAIVSPYFFAGDKTQLDPLLQRKIDGWDVTGSLLAGYDWQTGNITYGLEGDVSVMDFSETENFSGNYNTNANAFSSSTTIETNFSLSLRPKIGYVQDRVQLYASLGPSISRFKTTHRFSDAAPNSMTFTDTKTAIGVSSAIGAGYMLDDGWALRGDYVFSYYPDITDGSDNLDNANTDDFKYDSDFQSHNIRIGLIKRF</sequence>
<dbReference type="InterPro" id="IPR027385">
    <property type="entry name" value="Beta-barrel_OMP"/>
</dbReference>
<gene>
    <name evidence="7" type="ORF">TH3_07495</name>
</gene>
<organism evidence="7 8">
    <name type="scientific">Thalassospira xiamenensis M-5 = DSM 17429</name>
    <dbReference type="NCBI Taxonomy" id="1123366"/>
    <lineage>
        <taxon>Bacteria</taxon>
        <taxon>Pseudomonadati</taxon>
        <taxon>Pseudomonadota</taxon>
        <taxon>Alphaproteobacteria</taxon>
        <taxon>Rhodospirillales</taxon>
        <taxon>Thalassospiraceae</taxon>
        <taxon>Thalassospira</taxon>
    </lineage>
</organism>
<feature type="signal peptide" evidence="5">
    <location>
        <begin position="1"/>
        <end position="22"/>
    </location>
</feature>
<dbReference type="InterPro" id="IPR011250">
    <property type="entry name" value="OMP/PagP_B-barrel"/>
</dbReference>
<evidence type="ECO:0000259" key="6">
    <source>
        <dbReference type="Pfam" id="PF13505"/>
    </source>
</evidence>
<evidence type="ECO:0000256" key="3">
    <source>
        <dbReference type="ARBA" id="ARBA00023136"/>
    </source>
</evidence>
<evidence type="ECO:0000256" key="5">
    <source>
        <dbReference type="SAM" id="SignalP"/>
    </source>
</evidence>
<keyword evidence="2 5" id="KW-0732">Signal</keyword>
<evidence type="ECO:0000256" key="2">
    <source>
        <dbReference type="ARBA" id="ARBA00022729"/>
    </source>
</evidence>
<dbReference type="GO" id="GO:0016020">
    <property type="term" value="C:membrane"/>
    <property type="evidence" value="ECO:0007669"/>
    <property type="project" value="UniProtKB-SubCell"/>
</dbReference>
<accession>A0AB72UBX1</accession>
<feature type="domain" description="Outer membrane protein beta-barrel" evidence="6">
    <location>
        <begin position="18"/>
        <end position="227"/>
    </location>
</feature>
<dbReference type="PANTHER" id="PTHR34001">
    <property type="entry name" value="BLL7405 PROTEIN"/>
    <property type="match status" value="1"/>
</dbReference>
<dbReference type="EMBL" id="CP004388">
    <property type="protein sequence ID" value="AJD51619.1"/>
    <property type="molecule type" value="Genomic_DNA"/>
</dbReference>
<feature type="chain" id="PRO_5044498579" evidence="5">
    <location>
        <begin position="23"/>
        <end position="250"/>
    </location>
</feature>
<evidence type="ECO:0000256" key="4">
    <source>
        <dbReference type="ARBA" id="ARBA00038306"/>
    </source>
</evidence>
<keyword evidence="3" id="KW-0472">Membrane</keyword>
<comment type="subcellular location">
    <subcellularLocation>
        <location evidence="1">Membrane</location>
    </subcellularLocation>
</comment>
<dbReference type="AlphaFoldDB" id="A0AB72UBX1"/>
<name>A0AB72UBX1_9PROT</name>
<dbReference type="PANTHER" id="PTHR34001:SF3">
    <property type="entry name" value="BLL7405 PROTEIN"/>
    <property type="match status" value="1"/>
</dbReference>
<proteinExistence type="inferred from homology"/>
<dbReference type="Pfam" id="PF13505">
    <property type="entry name" value="OMP_b-brl"/>
    <property type="match status" value="1"/>
</dbReference>
<protein>
    <submittedName>
        <fullName evidence="7">Outer-membrane immunogenic protein</fullName>
    </submittedName>
</protein>
<dbReference type="Proteomes" id="UP000007127">
    <property type="component" value="Chromosome"/>
</dbReference>
<dbReference type="InterPro" id="IPR051692">
    <property type="entry name" value="OMP-like"/>
</dbReference>
<comment type="similarity">
    <text evidence="4">Belongs to the Omp25/RopB family.</text>
</comment>
<dbReference type="SUPFAM" id="SSF56925">
    <property type="entry name" value="OMPA-like"/>
    <property type="match status" value="1"/>
</dbReference>
<dbReference type="KEGG" id="txi:TH3_07495"/>
<reference evidence="7 8" key="1">
    <citation type="journal article" date="2012" name="J. Bacteriol.">
        <title>Genome sequence of Thalassospira xiamenensis type strain M-5.</title>
        <authorList>
            <person name="Lai Q."/>
            <person name="Shao Z."/>
        </authorList>
    </citation>
    <scope>NUCLEOTIDE SEQUENCE [LARGE SCALE GENOMIC DNA]</scope>
    <source>
        <strain evidence="7 8">M-5</strain>
    </source>
</reference>